<feature type="binding site" evidence="8">
    <location>
        <position position="99"/>
    </location>
    <ligand>
        <name>Mg(2+)</name>
        <dbReference type="ChEBI" id="CHEBI:18420"/>
    </ligand>
</feature>
<evidence type="ECO:0000313" key="11">
    <source>
        <dbReference type="Proteomes" id="UP000198362"/>
    </source>
</evidence>
<evidence type="ECO:0000313" key="10">
    <source>
        <dbReference type="EMBL" id="SNS90370.1"/>
    </source>
</evidence>
<dbReference type="PANTHER" id="PTHR33653">
    <property type="entry name" value="RIBONUCLEASE VAPC2"/>
    <property type="match status" value="1"/>
</dbReference>
<keyword evidence="4 8" id="KW-0479">Metal-binding</keyword>
<keyword evidence="8" id="KW-0800">Toxin</keyword>
<accession>A0A239I9P9</accession>
<evidence type="ECO:0000256" key="7">
    <source>
        <dbReference type="ARBA" id="ARBA00038093"/>
    </source>
</evidence>
<dbReference type="CDD" id="cd18749">
    <property type="entry name" value="PIN_VapC4-5_FitB-like"/>
    <property type="match status" value="1"/>
</dbReference>
<evidence type="ECO:0000256" key="4">
    <source>
        <dbReference type="ARBA" id="ARBA00022723"/>
    </source>
</evidence>
<dbReference type="PANTHER" id="PTHR33653:SF1">
    <property type="entry name" value="RIBONUCLEASE VAPC2"/>
    <property type="match status" value="1"/>
</dbReference>
<dbReference type="GO" id="GO:0090729">
    <property type="term" value="F:toxin activity"/>
    <property type="evidence" value="ECO:0007669"/>
    <property type="project" value="UniProtKB-KW"/>
</dbReference>
<keyword evidence="5 8" id="KW-0378">Hydrolase</keyword>
<protein>
    <recommendedName>
        <fullName evidence="8">Ribonuclease VapC</fullName>
        <shortName evidence="8">RNase VapC</shortName>
        <ecNumber evidence="8">3.1.-.-</ecNumber>
    </recommendedName>
    <alternativeName>
        <fullName evidence="8">Toxin VapC</fullName>
    </alternativeName>
</protein>
<dbReference type="GO" id="GO:0000287">
    <property type="term" value="F:magnesium ion binding"/>
    <property type="evidence" value="ECO:0007669"/>
    <property type="project" value="UniProtKB-UniRule"/>
</dbReference>
<feature type="domain" description="PIN" evidence="9">
    <location>
        <begin position="6"/>
        <end position="117"/>
    </location>
</feature>
<dbReference type="Proteomes" id="UP000198362">
    <property type="component" value="Unassembled WGS sequence"/>
</dbReference>
<dbReference type="AlphaFoldDB" id="A0A239I9P9"/>
<comment type="cofactor">
    <cofactor evidence="1 8">
        <name>Mg(2+)</name>
        <dbReference type="ChEBI" id="CHEBI:18420"/>
    </cofactor>
</comment>
<evidence type="ECO:0000256" key="2">
    <source>
        <dbReference type="ARBA" id="ARBA00022649"/>
    </source>
</evidence>
<comment type="similarity">
    <text evidence="7 8">Belongs to the PINc/VapC protein family.</text>
</comment>
<evidence type="ECO:0000256" key="1">
    <source>
        <dbReference type="ARBA" id="ARBA00001946"/>
    </source>
</evidence>
<dbReference type="HAMAP" id="MF_00265">
    <property type="entry name" value="VapC_Nob1"/>
    <property type="match status" value="1"/>
</dbReference>
<keyword evidence="3 8" id="KW-0540">Nuclease</keyword>
<dbReference type="SUPFAM" id="SSF88723">
    <property type="entry name" value="PIN domain-like"/>
    <property type="match status" value="1"/>
</dbReference>
<dbReference type="InterPro" id="IPR050556">
    <property type="entry name" value="Type_II_TA_system_RNase"/>
</dbReference>
<dbReference type="InterPro" id="IPR022907">
    <property type="entry name" value="VapC_family"/>
</dbReference>
<evidence type="ECO:0000256" key="3">
    <source>
        <dbReference type="ARBA" id="ARBA00022722"/>
    </source>
</evidence>
<reference evidence="10 11" key="1">
    <citation type="submission" date="2017-06" db="EMBL/GenBank/DDBJ databases">
        <authorList>
            <person name="Kim H.J."/>
            <person name="Triplett B.A."/>
        </authorList>
    </citation>
    <scope>NUCLEOTIDE SEQUENCE [LARGE SCALE GENOMIC DNA]</scope>
    <source>
        <strain evidence="10 11">CGMCC 4.5593</strain>
    </source>
</reference>
<keyword evidence="11" id="KW-1185">Reference proteome</keyword>
<name>A0A239I9P9_9ACTN</name>
<organism evidence="10 11">
    <name type="scientific">Asanoa hainanensis</name>
    <dbReference type="NCBI Taxonomy" id="560556"/>
    <lineage>
        <taxon>Bacteria</taxon>
        <taxon>Bacillati</taxon>
        <taxon>Actinomycetota</taxon>
        <taxon>Actinomycetes</taxon>
        <taxon>Micromonosporales</taxon>
        <taxon>Micromonosporaceae</taxon>
        <taxon>Asanoa</taxon>
    </lineage>
</organism>
<dbReference type="EMBL" id="FZPH01000002">
    <property type="protein sequence ID" value="SNS90370.1"/>
    <property type="molecule type" value="Genomic_DNA"/>
</dbReference>
<dbReference type="EC" id="3.1.-.-" evidence="8"/>
<dbReference type="Gene3D" id="3.40.50.1010">
    <property type="entry name" value="5'-nuclease"/>
    <property type="match status" value="1"/>
</dbReference>
<keyword evidence="6 8" id="KW-0460">Magnesium</keyword>
<keyword evidence="2 8" id="KW-1277">Toxin-antitoxin system</keyword>
<evidence type="ECO:0000256" key="5">
    <source>
        <dbReference type="ARBA" id="ARBA00022801"/>
    </source>
</evidence>
<evidence type="ECO:0000256" key="8">
    <source>
        <dbReference type="HAMAP-Rule" id="MF_00265"/>
    </source>
</evidence>
<proteinExistence type="inferred from homology"/>
<comment type="function">
    <text evidence="8">Toxic component of a toxin-antitoxin (TA) system. An RNase.</text>
</comment>
<dbReference type="GO" id="GO:0016787">
    <property type="term" value="F:hydrolase activity"/>
    <property type="evidence" value="ECO:0007669"/>
    <property type="project" value="UniProtKB-KW"/>
</dbReference>
<dbReference type="Pfam" id="PF01850">
    <property type="entry name" value="PIN"/>
    <property type="match status" value="1"/>
</dbReference>
<sequence>MTVRYVILDTDVASRIFRNKVDRAMSARLAGTVWCLTFVSVGEMTQWASLRDWSHRNLAALDGWMSHCLMLDAGWETAQAWGRLSAAGRRRGRMHPTNDAWIAASCLTEGLPLATYNVKDYADFVEHHGLVLVNPSA</sequence>
<dbReference type="GO" id="GO:0004540">
    <property type="term" value="F:RNA nuclease activity"/>
    <property type="evidence" value="ECO:0007669"/>
    <property type="project" value="InterPro"/>
</dbReference>
<dbReference type="InterPro" id="IPR029060">
    <property type="entry name" value="PIN-like_dom_sf"/>
</dbReference>
<evidence type="ECO:0000259" key="9">
    <source>
        <dbReference type="Pfam" id="PF01850"/>
    </source>
</evidence>
<dbReference type="InterPro" id="IPR002716">
    <property type="entry name" value="PIN_dom"/>
</dbReference>
<gene>
    <name evidence="8" type="primary">vapC</name>
    <name evidence="10" type="ORF">SAMN05421812_102299</name>
</gene>
<evidence type="ECO:0000256" key="6">
    <source>
        <dbReference type="ARBA" id="ARBA00022842"/>
    </source>
</evidence>
<feature type="binding site" evidence="8">
    <location>
        <position position="9"/>
    </location>
    <ligand>
        <name>Mg(2+)</name>
        <dbReference type="ChEBI" id="CHEBI:18420"/>
    </ligand>
</feature>